<gene>
    <name evidence="10" type="ORF">plasmid201_155</name>
</gene>
<evidence type="ECO:0000256" key="6">
    <source>
        <dbReference type="ARBA" id="ARBA00047939"/>
    </source>
</evidence>
<organism evidence="10">
    <name type="scientific">Sphingomonas sp. NS2</name>
    <dbReference type="NCBI Taxonomy" id="908605"/>
    <lineage>
        <taxon>Bacteria</taxon>
        <taxon>Pseudomonadati</taxon>
        <taxon>Pseudomonadota</taxon>
        <taxon>Alphaproteobacteria</taxon>
        <taxon>Sphingomonadales</taxon>
        <taxon>Sphingomonadaceae</taxon>
        <taxon>Sphingomonas</taxon>
    </lineage>
</organism>
<protein>
    <recommendedName>
        <fullName evidence="5">protein adenylyltransferase</fullName>
        <ecNumber evidence="5">2.7.7.108</ecNumber>
    </recommendedName>
</protein>
<evidence type="ECO:0000256" key="7">
    <source>
        <dbReference type="ARBA" id="ARBA00048696"/>
    </source>
</evidence>
<dbReference type="PROSITE" id="PS51459">
    <property type="entry name" value="FIDO"/>
    <property type="match status" value="1"/>
</dbReference>
<comment type="catalytic activity">
    <reaction evidence="6">
        <text>L-threonyl-[protein] + ATP = 3-O-(5'-adenylyl)-L-threonyl-[protein] + diphosphate</text>
        <dbReference type="Rhea" id="RHEA:54292"/>
        <dbReference type="Rhea" id="RHEA-COMP:11060"/>
        <dbReference type="Rhea" id="RHEA-COMP:13847"/>
        <dbReference type="ChEBI" id="CHEBI:30013"/>
        <dbReference type="ChEBI" id="CHEBI:30616"/>
        <dbReference type="ChEBI" id="CHEBI:33019"/>
        <dbReference type="ChEBI" id="CHEBI:138113"/>
        <dbReference type="EC" id="2.7.7.108"/>
    </reaction>
</comment>
<sequence length="432" mass="47217">MTTDHDPTFYPGSTTLQNRLELRDERALAQAERLLTHARGHEAARMTFSPDADGYRARHKHLFGDLYDWAGQDRTVNIGETGGLFTHAPYVAGALSAAFQDLARHDRLQGLAPEDFFDRLGHHLGELHAIHPFRAGNARTLRHHAAQLARDAGHPIRIASIDKQAWGEASRHGLLTGDHRLFSATLAAAAVDPGAPLLPRTGPGGIAFLPPRDPPTGQRYRLPLAKVREELDHYLPAARAEAADRLKKLVQGGEAEARISAARVELAYVRHAKGPLYQTQLLSHLGQREVDAVITAQQTPLERVREIGAALAARINTQQPAQVLRTVRSLERPILPSAQSPAQERLADLFLKNTPEQNKADPRFLGAEALLERVQQASRAKGDGPRLVEGATDAARTAIAANMRAGRPFDEGIVLGSSKPSRRPAPDRGRSR</sequence>
<evidence type="ECO:0000256" key="3">
    <source>
        <dbReference type="ARBA" id="ARBA00022741"/>
    </source>
</evidence>
<keyword evidence="10" id="KW-0614">Plasmid</keyword>
<dbReference type="InterPro" id="IPR036597">
    <property type="entry name" value="Fido-like_dom_sf"/>
</dbReference>
<dbReference type="EC" id="2.7.7.108" evidence="5"/>
<evidence type="ECO:0000313" key="10">
    <source>
        <dbReference type="EMBL" id="AJW29343.1"/>
    </source>
</evidence>
<accession>A0A0D4ZZG6</accession>
<evidence type="ECO:0000256" key="2">
    <source>
        <dbReference type="ARBA" id="ARBA00022695"/>
    </source>
</evidence>
<dbReference type="InterPro" id="IPR003812">
    <property type="entry name" value="Fido"/>
</dbReference>
<dbReference type="GO" id="GO:0051302">
    <property type="term" value="P:regulation of cell division"/>
    <property type="evidence" value="ECO:0007669"/>
    <property type="project" value="TreeGrafter"/>
</dbReference>
<dbReference type="Pfam" id="PF02661">
    <property type="entry name" value="Fic"/>
    <property type="match status" value="1"/>
</dbReference>
<dbReference type="AlphaFoldDB" id="A0A0D4ZZG6"/>
<geneLocation type="plasmid" evidence="10">
    <name>201</name>
</geneLocation>
<evidence type="ECO:0000256" key="4">
    <source>
        <dbReference type="ARBA" id="ARBA00022840"/>
    </source>
</evidence>
<feature type="region of interest" description="Disordered" evidence="8">
    <location>
        <begin position="409"/>
        <end position="432"/>
    </location>
</feature>
<dbReference type="GO" id="GO:0005524">
    <property type="term" value="F:ATP binding"/>
    <property type="evidence" value="ECO:0007669"/>
    <property type="project" value="UniProtKB-KW"/>
</dbReference>
<keyword evidence="1" id="KW-0808">Transferase</keyword>
<keyword evidence="4" id="KW-0067">ATP-binding</keyword>
<dbReference type="GO" id="GO:0070733">
    <property type="term" value="F:AMPylase activity"/>
    <property type="evidence" value="ECO:0007669"/>
    <property type="project" value="UniProtKB-EC"/>
</dbReference>
<evidence type="ECO:0000256" key="1">
    <source>
        <dbReference type="ARBA" id="ARBA00022679"/>
    </source>
</evidence>
<dbReference type="EMBL" id="KM017070">
    <property type="protein sequence ID" value="AJW29343.1"/>
    <property type="molecule type" value="Genomic_DNA"/>
</dbReference>
<dbReference type="PANTHER" id="PTHR39560:SF1">
    <property type="entry name" value="PROTEIN ADENYLYLTRANSFERASE FIC-RELATED"/>
    <property type="match status" value="1"/>
</dbReference>
<keyword evidence="3" id="KW-0547">Nucleotide-binding</keyword>
<proteinExistence type="predicted"/>
<dbReference type="PANTHER" id="PTHR39560">
    <property type="entry name" value="PROTEIN ADENYLYLTRANSFERASE FIC-RELATED"/>
    <property type="match status" value="1"/>
</dbReference>
<evidence type="ECO:0000256" key="5">
    <source>
        <dbReference type="ARBA" id="ARBA00034531"/>
    </source>
</evidence>
<evidence type="ECO:0000259" key="9">
    <source>
        <dbReference type="PROSITE" id="PS51459"/>
    </source>
</evidence>
<reference evidence="10" key="1">
    <citation type="submission" date="2014-06" db="EMBL/GenBank/DDBJ databases">
        <title>Molecular and ecological studies on carbamate pesticide degrading bacteria isolated from agricultural soils.</title>
        <authorList>
            <person name="Kim D.-U."/>
            <person name="Ka J.-O."/>
        </authorList>
    </citation>
    <scope>NUCLEOTIDE SEQUENCE</scope>
    <source>
        <strain evidence="10">NS2</strain>
        <plasmid evidence="10">201</plasmid>
    </source>
</reference>
<name>A0A0D4ZZG6_9SPHN</name>
<dbReference type="Gene3D" id="1.10.3290.10">
    <property type="entry name" value="Fido-like domain"/>
    <property type="match status" value="1"/>
</dbReference>
<keyword evidence="2" id="KW-0548">Nucleotidyltransferase</keyword>
<dbReference type="SUPFAM" id="SSF140931">
    <property type="entry name" value="Fic-like"/>
    <property type="match status" value="1"/>
</dbReference>
<feature type="domain" description="Fido" evidence="9">
    <location>
        <begin position="50"/>
        <end position="188"/>
    </location>
</feature>
<comment type="catalytic activity">
    <reaction evidence="7">
        <text>L-tyrosyl-[protein] + ATP = O-(5'-adenylyl)-L-tyrosyl-[protein] + diphosphate</text>
        <dbReference type="Rhea" id="RHEA:54288"/>
        <dbReference type="Rhea" id="RHEA-COMP:10136"/>
        <dbReference type="Rhea" id="RHEA-COMP:13846"/>
        <dbReference type="ChEBI" id="CHEBI:30616"/>
        <dbReference type="ChEBI" id="CHEBI:33019"/>
        <dbReference type="ChEBI" id="CHEBI:46858"/>
        <dbReference type="ChEBI" id="CHEBI:83624"/>
        <dbReference type="EC" id="2.7.7.108"/>
    </reaction>
</comment>
<evidence type="ECO:0000256" key="8">
    <source>
        <dbReference type="SAM" id="MobiDB-lite"/>
    </source>
</evidence>